<dbReference type="GO" id="GO:0051082">
    <property type="term" value="F:unfolded protein binding"/>
    <property type="evidence" value="ECO:0007669"/>
    <property type="project" value="InterPro"/>
</dbReference>
<dbReference type="PROSITE" id="PS00803">
    <property type="entry name" value="CALRETICULIN_1"/>
    <property type="match status" value="1"/>
</dbReference>
<dbReference type="GO" id="GO:0005789">
    <property type="term" value="C:endoplasmic reticulum membrane"/>
    <property type="evidence" value="ECO:0007669"/>
    <property type="project" value="TreeGrafter"/>
</dbReference>
<evidence type="ECO:0000256" key="4">
    <source>
        <dbReference type="RuleBase" id="RU362126"/>
    </source>
</evidence>
<dbReference type="Ensembl" id="ENSDNVT00000024524.1">
    <property type="protein sequence ID" value="ENSDNVP00000020342.1"/>
    <property type="gene ID" value="ENSDNVG00000014253.1"/>
</dbReference>
<dbReference type="Pfam" id="PF00262">
    <property type="entry name" value="Calreticulin"/>
    <property type="match status" value="1"/>
</dbReference>
<dbReference type="InterPro" id="IPR001580">
    <property type="entry name" value="Calret/calnex"/>
</dbReference>
<evidence type="ECO:0000313" key="5">
    <source>
        <dbReference type="Ensembl" id="ENSDNVP00000020342.1"/>
    </source>
</evidence>
<dbReference type="GO" id="GO:0005509">
    <property type="term" value="F:calcium ion binding"/>
    <property type="evidence" value="ECO:0007669"/>
    <property type="project" value="InterPro"/>
</dbReference>
<organism evidence="5 6">
    <name type="scientific">Dromaius novaehollandiae</name>
    <name type="common">Emu</name>
    <dbReference type="NCBI Taxonomy" id="8790"/>
    <lineage>
        <taxon>Eukaryota</taxon>
        <taxon>Metazoa</taxon>
        <taxon>Chordata</taxon>
        <taxon>Craniata</taxon>
        <taxon>Vertebrata</taxon>
        <taxon>Euteleostomi</taxon>
        <taxon>Archelosauria</taxon>
        <taxon>Archosauria</taxon>
        <taxon>Dinosauria</taxon>
        <taxon>Saurischia</taxon>
        <taxon>Theropoda</taxon>
        <taxon>Coelurosauria</taxon>
        <taxon>Aves</taxon>
        <taxon>Palaeognathae</taxon>
        <taxon>Casuariiformes</taxon>
        <taxon>Dromaiidae</taxon>
        <taxon>Dromaius</taxon>
    </lineage>
</organism>
<evidence type="ECO:0000256" key="1">
    <source>
        <dbReference type="ARBA" id="ARBA00004240"/>
    </source>
</evidence>
<keyword evidence="3 4" id="KW-0256">Endoplasmic reticulum</keyword>
<dbReference type="InterPro" id="IPR013320">
    <property type="entry name" value="ConA-like_dom_sf"/>
</dbReference>
<proteinExistence type="inferred from homology"/>
<accession>A0A8C4KBK4</accession>
<dbReference type="PRINTS" id="PR00626">
    <property type="entry name" value="CALRETICULIN"/>
</dbReference>
<dbReference type="GO" id="GO:0036503">
    <property type="term" value="P:ERAD pathway"/>
    <property type="evidence" value="ECO:0007669"/>
    <property type="project" value="TreeGrafter"/>
</dbReference>
<dbReference type="Proteomes" id="UP000694423">
    <property type="component" value="Unplaced"/>
</dbReference>
<evidence type="ECO:0000256" key="2">
    <source>
        <dbReference type="ARBA" id="ARBA00010983"/>
    </source>
</evidence>
<dbReference type="PANTHER" id="PTHR11073">
    <property type="entry name" value="CALRETICULIN AND CALNEXIN"/>
    <property type="match status" value="1"/>
</dbReference>
<sequence length="166" mass="18471">MAAAGPRRGAGSAPALGALRLVLLLGAALGPARAAVYFQEQFLDGANWHKRWMNSEYKPDLGKFKLTAGKFYGDPVRDKGLQTSENSKFYAISSRFKPFSNKGKTLVIQYTVKHEQKIDCGGGYVKIFSSNLDQKNLSGDSHYYIMFGEFSYFCITKTLHSFTVTF</sequence>
<reference evidence="5" key="2">
    <citation type="submission" date="2025-09" db="UniProtKB">
        <authorList>
            <consortium name="Ensembl"/>
        </authorList>
    </citation>
    <scope>IDENTIFICATION</scope>
</reference>
<dbReference type="PANTHER" id="PTHR11073:SF3">
    <property type="entry name" value="CALRETICULIN-3"/>
    <property type="match status" value="1"/>
</dbReference>
<dbReference type="AlphaFoldDB" id="A0A8C4KBK4"/>
<dbReference type="SUPFAM" id="SSF49899">
    <property type="entry name" value="Concanavalin A-like lectins/glucanases"/>
    <property type="match status" value="1"/>
</dbReference>
<dbReference type="GO" id="GO:0006457">
    <property type="term" value="P:protein folding"/>
    <property type="evidence" value="ECO:0007669"/>
    <property type="project" value="InterPro"/>
</dbReference>
<dbReference type="InterPro" id="IPR018124">
    <property type="entry name" value="Calret/calnex_CS"/>
</dbReference>
<evidence type="ECO:0000313" key="6">
    <source>
        <dbReference type="Proteomes" id="UP000694423"/>
    </source>
</evidence>
<feature type="signal peptide" evidence="4">
    <location>
        <begin position="1"/>
        <end position="34"/>
    </location>
</feature>
<evidence type="ECO:0000256" key="3">
    <source>
        <dbReference type="ARBA" id="ARBA00022824"/>
    </source>
</evidence>
<keyword evidence="6" id="KW-1185">Reference proteome</keyword>
<keyword evidence="4" id="KW-0732">Signal</keyword>
<comment type="subcellular location">
    <subcellularLocation>
        <location evidence="1">Endoplasmic reticulum</location>
    </subcellularLocation>
</comment>
<reference evidence="5" key="1">
    <citation type="submission" date="2025-08" db="UniProtKB">
        <authorList>
            <consortium name="Ensembl"/>
        </authorList>
    </citation>
    <scope>IDENTIFICATION</scope>
</reference>
<name>A0A8C4KBK4_DRONO</name>
<feature type="chain" id="PRO_5034521215" description="CALR protein" evidence="4">
    <location>
        <begin position="35"/>
        <end position="166"/>
    </location>
</feature>
<dbReference type="Gene3D" id="2.60.120.200">
    <property type="match status" value="1"/>
</dbReference>
<keyword evidence="4" id="KW-0143">Chaperone</keyword>
<evidence type="ECO:0008006" key="7">
    <source>
        <dbReference type="Google" id="ProtNLM"/>
    </source>
</evidence>
<comment type="similarity">
    <text evidence="2 4">Belongs to the calreticulin family.</text>
</comment>
<protein>
    <recommendedName>
        <fullName evidence="7">CALR protein</fullName>
    </recommendedName>
</protein>